<keyword evidence="2" id="KW-1185">Reference proteome</keyword>
<evidence type="ECO:0008006" key="3">
    <source>
        <dbReference type="Google" id="ProtNLM"/>
    </source>
</evidence>
<comment type="caution">
    <text evidence="1">The sequence shown here is derived from an EMBL/GenBank/DDBJ whole genome shotgun (WGS) entry which is preliminary data.</text>
</comment>
<evidence type="ECO:0000313" key="1">
    <source>
        <dbReference type="EMBL" id="CAF1597245.1"/>
    </source>
</evidence>
<dbReference type="EMBL" id="CAJNOR010006516">
    <property type="protein sequence ID" value="CAF1597245.1"/>
    <property type="molecule type" value="Genomic_DNA"/>
</dbReference>
<dbReference type="AlphaFoldDB" id="A0A816AGN4"/>
<reference evidence="1" key="1">
    <citation type="submission" date="2021-02" db="EMBL/GenBank/DDBJ databases">
        <authorList>
            <person name="Nowell W R."/>
        </authorList>
    </citation>
    <scope>NUCLEOTIDE SEQUENCE</scope>
</reference>
<sequence>MVTLFGHLPDLPLLEIFSYLSCLDALWAFSNLNPRLTSLLSEQGFYYHVNLSSTRYQQFKALLSSLRFDEIQSLTIDVHASLLQIRCWPYLPRLRILKVKGVRNFRDVFNFAHRHASTLSHLTVESSRYFKTDGLSRRLCYPSWNLYKFISEMLNNMFALRSLNLGMEPSFFLHTWSFKTIQLPLTHLTVALHFICDLINLMLTDPLSHTLEQLHITLARNCDIESSMDAASHLPQMKTLHTFTFAKSFEWQSNYEWSFIDRLTSAKVMPALRRMSFALVINYIDLIEMENSALFTDFRHIDVHYSFIIAAPCRESHAVLLNHVPRGSQSHPREIVSATFMSGPWPDDQPFITPDVRYIETPKFRQHLFYTLPWVFDKFFQLCVPDRCISEVEVFMSPTMGKNYSSRLTKLDMSDNLPSCSTLLSNVIFPNKIVELQLFRCNRHVSMNLPNVSHLNLIDSLDSLRSNSLPFNVRTIQIVLHHECLHFATDDWTILRALSTLPLLKSLRILLYDMRIPPDHTSSQIIAERALLLSDFSFCFRRDKYPDPYDKISAYKRHWLFIKQLRKRILLASLEREPYISVEKDGCGLVAWF</sequence>
<protein>
    <recommendedName>
        <fullName evidence="3">F-box domain-containing protein</fullName>
    </recommendedName>
</protein>
<dbReference type="Proteomes" id="UP000663828">
    <property type="component" value="Unassembled WGS sequence"/>
</dbReference>
<organism evidence="1 2">
    <name type="scientific">Adineta ricciae</name>
    <name type="common">Rotifer</name>
    <dbReference type="NCBI Taxonomy" id="249248"/>
    <lineage>
        <taxon>Eukaryota</taxon>
        <taxon>Metazoa</taxon>
        <taxon>Spiralia</taxon>
        <taxon>Gnathifera</taxon>
        <taxon>Rotifera</taxon>
        <taxon>Eurotatoria</taxon>
        <taxon>Bdelloidea</taxon>
        <taxon>Adinetida</taxon>
        <taxon>Adinetidae</taxon>
        <taxon>Adineta</taxon>
    </lineage>
</organism>
<proteinExistence type="predicted"/>
<gene>
    <name evidence="1" type="ORF">XAT740_LOCUS47257</name>
</gene>
<accession>A0A816AGN4</accession>
<name>A0A816AGN4_ADIRI</name>
<evidence type="ECO:0000313" key="2">
    <source>
        <dbReference type="Proteomes" id="UP000663828"/>
    </source>
</evidence>